<evidence type="ECO:0000313" key="2">
    <source>
        <dbReference type="Proteomes" id="UP001642484"/>
    </source>
</evidence>
<keyword evidence="2" id="KW-1185">Reference proteome</keyword>
<sequence>KGGIVAVENLVLGGEWHPKGWNGIEECRFIPHPHLSLEELQGLNPDSERGRACQLWVFGSISPSMPWDRVRVEHGGTSFAVRRSIRDDDARLTWQPRPSD</sequence>
<reference evidence="1 2" key="1">
    <citation type="submission" date="2024-02" db="EMBL/GenBank/DDBJ databases">
        <authorList>
            <person name="Chen Y."/>
            <person name="Shah S."/>
            <person name="Dougan E. K."/>
            <person name="Thang M."/>
            <person name="Chan C."/>
        </authorList>
    </citation>
    <scope>NUCLEOTIDE SEQUENCE [LARGE SCALE GENOMIC DNA]</scope>
</reference>
<organism evidence="1 2">
    <name type="scientific">Durusdinium trenchii</name>
    <dbReference type="NCBI Taxonomy" id="1381693"/>
    <lineage>
        <taxon>Eukaryota</taxon>
        <taxon>Sar</taxon>
        <taxon>Alveolata</taxon>
        <taxon>Dinophyceae</taxon>
        <taxon>Suessiales</taxon>
        <taxon>Symbiodiniaceae</taxon>
        <taxon>Durusdinium</taxon>
    </lineage>
</organism>
<proteinExistence type="predicted"/>
<accession>A0ABP0HSD5</accession>
<name>A0ABP0HSD5_9DINO</name>
<comment type="caution">
    <text evidence="1">The sequence shown here is derived from an EMBL/GenBank/DDBJ whole genome shotgun (WGS) entry which is preliminary data.</text>
</comment>
<evidence type="ECO:0000313" key="1">
    <source>
        <dbReference type="EMBL" id="CAK8993075.1"/>
    </source>
</evidence>
<dbReference type="Proteomes" id="UP001642484">
    <property type="component" value="Unassembled WGS sequence"/>
</dbReference>
<protein>
    <submittedName>
        <fullName evidence="1">Uncharacterized protein</fullName>
    </submittedName>
</protein>
<feature type="non-terminal residue" evidence="1">
    <location>
        <position position="1"/>
    </location>
</feature>
<gene>
    <name evidence="1" type="ORF">CCMP2556_LOCUS3108</name>
</gene>
<dbReference type="EMBL" id="CAXAMN010001192">
    <property type="protein sequence ID" value="CAK8993075.1"/>
    <property type="molecule type" value="Genomic_DNA"/>
</dbReference>